<dbReference type="Proteomes" id="UP000694300">
    <property type="component" value="Unassembled WGS sequence"/>
</dbReference>
<dbReference type="InterPro" id="IPR051209">
    <property type="entry name" value="FAD-bind_Monooxygenase_sf"/>
</dbReference>
<dbReference type="RefSeq" id="WP_218593320.1">
    <property type="nucleotide sequence ID" value="NZ_JADQDE010000062.1"/>
</dbReference>
<organism evidence="1 2">
    <name type="scientific">Pseudonocardia oceani</name>
    <dbReference type="NCBI Taxonomy" id="2792013"/>
    <lineage>
        <taxon>Bacteria</taxon>
        <taxon>Bacillati</taxon>
        <taxon>Actinomycetota</taxon>
        <taxon>Actinomycetes</taxon>
        <taxon>Pseudonocardiales</taxon>
        <taxon>Pseudonocardiaceae</taxon>
        <taxon>Pseudonocardia</taxon>
    </lineage>
</organism>
<evidence type="ECO:0000313" key="2">
    <source>
        <dbReference type="Proteomes" id="UP000694300"/>
    </source>
</evidence>
<gene>
    <name evidence="1" type="ORF">I4I82_21670</name>
</gene>
<dbReference type="EMBL" id="JADQDF010000001">
    <property type="protein sequence ID" value="MBW0130269.1"/>
    <property type="molecule type" value="Genomic_DNA"/>
</dbReference>
<dbReference type="PANTHER" id="PTHR42877">
    <property type="entry name" value="L-ORNITHINE N(5)-MONOOXYGENASE-RELATED"/>
    <property type="match status" value="1"/>
</dbReference>
<proteinExistence type="predicted"/>
<reference evidence="1 2" key="1">
    <citation type="submission" date="2020-11" db="EMBL/GenBank/DDBJ databases">
        <title>Pseudonocardia abyssalis sp. nov. and Pseudonocardia oceani sp. nov., description and phylogenomic analysis of two novel actinomycetes isolated from the deep Southern Ocean.</title>
        <authorList>
            <person name="Parra J."/>
        </authorList>
    </citation>
    <scope>NUCLEOTIDE SEQUENCE [LARGE SCALE GENOMIC DNA]</scope>
    <source>
        <strain evidence="2">KRD185</strain>
    </source>
</reference>
<sequence>MTDQTVDVAIVGSGFAGLGAAVTLAQAGRTDVVILEKGSSVGGTWRDNTYPGCACDVQSHLYSFSFAPNPDWTRTFARQPEIRAYLESIVDRFDLRGKLRFGREVTAMEWDGARWAVTTADGSVVHARAVVWGTGPLHLPSTPEIEGVEEFRGTVFHSSRWDHGHDLRGRRVAVIGTGASAIQFVPHIQREVASLTLFQRTAPWVLPKPDRPIPAPVRALYKRVPLAQKIQRSLVYARNEMLVGGFLKPARMKVIEAFARLYLDRTFADRPDLKATLTPDFTIGCKRILMSNDYYSALKQPNVHVVTDGITRVTPTGVVTADGVEHEVDSIIFGTGFRVGESLRDVAVTGRDGVKLADEWADGPQAHLGTTVAGFPNLFLMIGPNTGLGHSSMVFMIESQTRFILDALALLDTHGATAIDTRRDRQDAFNAEVQRRLQGSVWNSGGCRSWYLDAAGNNRTVWPGYTFDYRRRVRKVHPADHELVS</sequence>
<comment type="caution">
    <text evidence="1">The sequence shown here is derived from an EMBL/GenBank/DDBJ whole genome shotgun (WGS) entry which is preliminary data.</text>
</comment>
<dbReference type="PANTHER" id="PTHR42877:SF4">
    <property type="entry name" value="FAD_NAD(P)-BINDING DOMAIN-CONTAINING PROTEIN-RELATED"/>
    <property type="match status" value="1"/>
</dbReference>
<protein>
    <submittedName>
        <fullName evidence="1">NAD(P)/FAD-dependent oxidoreductase</fullName>
    </submittedName>
</protein>
<evidence type="ECO:0000313" key="1">
    <source>
        <dbReference type="EMBL" id="MBW0130269.1"/>
    </source>
</evidence>
<dbReference type="Pfam" id="PF13738">
    <property type="entry name" value="Pyr_redox_3"/>
    <property type="match status" value="1"/>
</dbReference>
<accession>A0ABS6UDF0</accession>
<name>A0ABS6UDF0_9PSEU</name>
<keyword evidence="2" id="KW-1185">Reference proteome</keyword>